<name>A0A7W6JTC0_9SPHN</name>
<evidence type="ECO:0000256" key="2">
    <source>
        <dbReference type="PROSITE-ProRule" id="PRU00335"/>
    </source>
</evidence>
<accession>A0A7W6JTC0</accession>
<dbReference type="Proteomes" id="UP000557392">
    <property type="component" value="Unassembled WGS sequence"/>
</dbReference>
<proteinExistence type="predicted"/>
<dbReference type="InterPro" id="IPR009057">
    <property type="entry name" value="Homeodomain-like_sf"/>
</dbReference>
<evidence type="ECO:0000313" key="5">
    <source>
        <dbReference type="Proteomes" id="UP000557392"/>
    </source>
</evidence>
<evidence type="ECO:0000259" key="3">
    <source>
        <dbReference type="PROSITE" id="PS50977"/>
    </source>
</evidence>
<sequence>MYVSAHEYAQALAAAWCDDRLDQISEAPTGGDSLAPLLATLIDDWCEGQRGLAFAWRECLLLAARDERYAGTAQRWRLLWADFWNDACARLGIPQVAMLTERVFDGESYMHLLRWRRSVDRAGLEEICRAWGNWMHGRLAGPSPWREMARECALRSAPLPELRDETAERIAAAAAAVLARMGVGGVTHRAVAAEAGLTLGVVSHKFRTSADLLGSAFEMTYLQSVPSEAIAQAAGTDGDVHSMLDRMDSLPSTENFRLAMAELMMAAMRDPALAPFAAQLRYLRGRTSRGVLQALVGRDRPVSVADAALFSSFSVGQGNAHAALSLADRQAAGRAELEMLLGFLNRG</sequence>
<dbReference type="InterPro" id="IPR001647">
    <property type="entry name" value="HTH_TetR"/>
</dbReference>
<evidence type="ECO:0000256" key="1">
    <source>
        <dbReference type="ARBA" id="ARBA00023125"/>
    </source>
</evidence>
<comment type="caution">
    <text evidence="4">The sequence shown here is derived from an EMBL/GenBank/DDBJ whole genome shotgun (WGS) entry which is preliminary data.</text>
</comment>
<dbReference type="Gene3D" id="1.10.357.10">
    <property type="entry name" value="Tetracycline Repressor, domain 2"/>
    <property type="match status" value="2"/>
</dbReference>
<dbReference type="AlphaFoldDB" id="A0A7W6JTC0"/>
<feature type="DNA-binding region" description="H-T-H motif" evidence="2">
    <location>
        <begin position="187"/>
        <end position="206"/>
    </location>
</feature>
<keyword evidence="1 2" id="KW-0238">DNA-binding</keyword>
<dbReference type="EMBL" id="JACIEH010000002">
    <property type="protein sequence ID" value="MBB4099222.1"/>
    <property type="molecule type" value="Genomic_DNA"/>
</dbReference>
<dbReference type="GO" id="GO:0003677">
    <property type="term" value="F:DNA binding"/>
    <property type="evidence" value="ECO:0007669"/>
    <property type="project" value="UniProtKB-UniRule"/>
</dbReference>
<protein>
    <submittedName>
        <fullName evidence="4">DNA-binding transcriptional regulator YbjK</fullName>
    </submittedName>
</protein>
<feature type="domain" description="HTH tetR-type" evidence="3">
    <location>
        <begin position="164"/>
        <end position="224"/>
    </location>
</feature>
<dbReference type="RefSeq" id="WP_183998515.1">
    <property type="nucleotide sequence ID" value="NZ_JACIEH010000002.1"/>
</dbReference>
<dbReference type="SUPFAM" id="SSF46689">
    <property type="entry name" value="Homeodomain-like"/>
    <property type="match status" value="1"/>
</dbReference>
<reference evidence="4 5" key="1">
    <citation type="submission" date="2020-08" db="EMBL/GenBank/DDBJ databases">
        <title>Genomic Encyclopedia of Type Strains, Phase IV (KMG-IV): sequencing the most valuable type-strain genomes for metagenomic binning, comparative biology and taxonomic classification.</title>
        <authorList>
            <person name="Goeker M."/>
        </authorList>
    </citation>
    <scope>NUCLEOTIDE SEQUENCE [LARGE SCALE GENOMIC DNA]</scope>
    <source>
        <strain evidence="4 5">DSM 101806</strain>
    </source>
</reference>
<dbReference type="PROSITE" id="PS50977">
    <property type="entry name" value="HTH_TETR_2"/>
    <property type="match status" value="1"/>
</dbReference>
<evidence type="ECO:0000313" key="4">
    <source>
        <dbReference type="EMBL" id="MBB4099222.1"/>
    </source>
</evidence>
<keyword evidence="5" id="KW-1185">Reference proteome</keyword>
<organism evidence="4 5">
    <name type="scientific">Sphingomonas kyeonggiensis</name>
    <dbReference type="NCBI Taxonomy" id="1268553"/>
    <lineage>
        <taxon>Bacteria</taxon>
        <taxon>Pseudomonadati</taxon>
        <taxon>Pseudomonadota</taxon>
        <taxon>Alphaproteobacteria</taxon>
        <taxon>Sphingomonadales</taxon>
        <taxon>Sphingomonadaceae</taxon>
        <taxon>Sphingomonas</taxon>
    </lineage>
</organism>
<gene>
    <name evidence="4" type="ORF">GGR46_002786</name>
</gene>